<dbReference type="GO" id="GO:0052906">
    <property type="term" value="F:tRNA (guanine(37)-N1)-methyltransferase activity"/>
    <property type="evidence" value="ECO:0007669"/>
    <property type="project" value="UniProtKB-UniRule"/>
</dbReference>
<dbReference type="SUPFAM" id="SSF75217">
    <property type="entry name" value="alpha/beta knot"/>
    <property type="match status" value="1"/>
</dbReference>
<dbReference type="Pfam" id="PF01746">
    <property type="entry name" value="tRNA_m1G_MT"/>
    <property type="match status" value="1"/>
</dbReference>
<dbReference type="Gene3D" id="1.10.1270.20">
    <property type="entry name" value="tRNA(m1g37)methyltransferase, domain 2"/>
    <property type="match status" value="1"/>
</dbReference>
<dbReference type="InterPro" id="IPR029028">
    <property type="entry name" value="Alpha/beta_knot_MTases"/>
</dbReference>
<dbReference type="FunFam" id="3.40.1280.10:FF:000001">
    <property type="entry name" value="tRNA (guanine-N(1)-)-methyltransferase"/>
    <property type="match status" value="1"/>
</dbReference>
<comment type="function">
    <text evidence="1 15 17">Specifically methylates guanosine-37 in various tRNAs.</text>
</comment>
<dbReference type="GO" id="GO:0005829">
    <property type="term" value="C:cytosol"/>
    <property type="evidence" value="ECO:0007669"/>
    <property type="project" value="TreeGrafter"/>
</dbReference>
<keyword evidence="7 15" id="KW-0963">Cytoplasm</keyword>
<dbReference type="RefSeq" id="WP_350332374.1">
    <property type="nucleotide sequence ID" value="NZ_CP054719.1"/>
</dbReference>
<dbReference type="InterPro" id="IPR016009">
    <property type="entry name" value="tRNA_MeTrfase_TRMD/TRM10"/>
</dbReference>
<dbReference type="CDD" id="cd18080">
    <property type="entry name" value="TrmD-like"/>
    <property type="match status" value="1"/>
</dbReference>
<feature type="binding site" evidence="15 16">
    <location>
        <position position="116"/>
    </location>
    <ligand>
        <name>S-adenosyl-L-methionine</name>
        <dbReference type="ChEBI" id="CHEBI:59789"/>
    </ligand>
</feature>
<gene>
    <name evidence="15 19" type="primary">trmD</name>
    <name evidence="19" type="ORF">CPBP_00388</name>
</gene>
<evidence type="ECO:0000256" key="12">
    <source>
        <dbReference type="ARBA" id="ARBA00029736"/>
    </source>
</evidence>
<evidence type="ECO:0000256" key="7">
    <source>
        <dbReference type="ARBA" id="ARBA00022490"/>
    </source>
</evidence>
<name>A0A7L9RSR8_9PROT</name>
<feature type="binding site" evidence="15 16">
    <location>
        <begin position="136"/>
        <end position="141"/>
    </location>
    <ligand>
        <name>S-adenosyl-L-methionine</name>
        <dbReference type="ChEBI" id="CHEBI:59789"/>
    </ligand>
</feature>
<keyword evidence="20" id="KW-1185">Reference proteome</keyword>
<keyword evidence="9 15" id="KW-0808">Transferase</keyword>
<evidence type="ECO:0000256" key="15">
    <source>
        <dbReference type="HAMAP-Rule" id="MF_00605"/>
    </source>
</evidence>
<evidence type="ECO:0000256" key="1">
    <source>
        <dbReference type="ARBA" id="ARBA00002634"/>
    </source>
</evidence>
<evidence type="ECO:0000313" key="19">
    <source>
        <dbReference type="EMBL" id="QOL19624.1"/>
    </source>
</evidence>
<evidence type="ECO:0000256" key="6">
    <source>
        <dbReference type="ARBA" id="ARBA00014679"/>
    </source>
</evidence>
<comment type="subunit">
    <text evidence="4 15 17">Homodimer.</text>
</comment>
<evidence type="ECO:0000256" key="14">
    <source>
        <dbReference type="ARBA" id="ARBA00047783"/>
    </source>
</evidence>
<keyword evidence="8 15" id="KW-0489">Methyltransferase</keyword>
<organism evidence="19 20">
    <name type="scientific">Candidatus Bodocaedibacter vickermanii</name>
    <dbReference type="NCBI Taxonomy" id="2741701"/>
    <lineage>
        <taxon>Bacteria</taxon>
        <taxon>Pseudomonadati</taxon>
        <taxon>Pseudomonadota</taxon>
        <taxon>Alphaproteobacteria</taxon>
        <taxon>Holosporales</taxon>
        <taxon>Candidatus Paracaedibacteraceae</taxon>
        <taxon>Candidatus Bodocaedibacter</taxon>
    </lineage>
</organism>
<comment type="subcellular location">
    <subcellularLocation>
        <location evidence="2 15 17">Cytoplasm</location>
    </subcellularLocation>
</comment>
<evidence type="ECO:0000256" key="11">
    <source>
        <dbReference type="ARBA" id="ARBA00022694"/>
    </source>
</evidence>
<comment type="similarity">
    <text evidence="3 15 17">Belongs to the RNA methyltransferase TrmD family.</text>
</comment>
<dbReference type="HAMAP" id="MF_00605">
    <property type="entry name" value="TrmD"/>
    <property type="match status" value="1"/>
</dbReference>
<sequence length="237" mass="26503">MSWPVNVLTIFPEMFPGPLGTSLIGKALETEKWTCNSVNLRDYAEDKHHSVDDEPFGGGAGMLMRADVIGRAVDDVLSKAGSKVSKVYLSPKGKPFTQAKAQELTSNAQGMVMLCGRFEGIDQRVIDHYEFDEISIGDFVMTGGEMAAYCIIDACVRLLPAVIGKPESLEEESFSSGLLEYPQYTRPQEWNGLAVPDVLLSGHHENIRKWRLQHAEQLTQERRPDLWAQYVNERKLS</sequence>
<evidence type="ECO:0000256" key="13">
    <source>
        <dbReference type="ARBA" id="ARBA00033392"/>
    </source>
</evidence>
<dbReference type="InterPro" id="IPR029026">
    <property type="entry name" value="tRNA_m1G_MTases_N"/>
</dbReference>
<evidence type="ECO:0000256" key="16">
    <source>
        <dbReference type="PIRSR" id="PIRSR000386-1"/>
    </source>
</evidence>
<dbReference type="NCBIfam" id="TIGR00088">
    <property type="entry name" value="trmD"/>
    <property type="match status" value="1"/>
</dbReference>
<evidence type="ECO:0000256" key="3">
    <source>
        <dbReference type="ARBA" id="ARBA00007630"/>
    </source>
</evidence>
<protein>
    <recommendedName>
        <fullName evidence="6 15">tRNA (guanine-N(1)-)-methyltransferase</fullName>
        <ecNumber evidence="5 15">2.1.1.228</ecNumber>
    </recommendedName>
    <alternativeName>
        <fullName evidence="12 15">M1G-methyltransferase</fullName>
    </alternativeName>
    <alternativeName>
        <fullName evidence="13 15">tRNA [GM37] methyltransferase</fullName>
    </alternativeName>
</protein>
<dbReference type="InterPro" id="IPR002649">
    <property type="entry name" value="tRNA_m1G_MeTrfase_TrmD"/>
</dbReference>
<dbReference type="PANTHER" id="PTHR46417:SF1">
    <property type="entry name" value="TRNA (GUANINE-N(1)-)-METHYLTRANSFERASE"/>
    <property type="match status" value="1"/>
</dbReference>
<evidence type="ECO:0000313" key="20">
    <source>
        <dbReference type="Proteomes" id="UP000594001"/>
    </source>
</evidence>
<dbReference type="AlphaFoldDB" id="A0A7L9RSR8"/>
<dbReference type="NCBIfam" id="NF000648">
    <property type="entry name" value="PRK00026.1"/>
    <property type="match status" value="1"/>
</dbReference>
<keyword evidence="11 15" id="KW-0819">tRNA processing</keyword>
<evidence type="ECO:0000256" key="5">
    <source>
        <dbReference type="ARBA" id="ARBA00012807"/>
    </source>
</evidence>
<evidence type="ECO:0000256" key="17">
    <source>
        <dbReference type="RuleBase" id="RU003464"/>
    </source>
</evidence>
<keyword evidence="10 15" id="KW-0949">S-adenosyl-L-methionine</keyword>
<proteinExistence type="inferred from homology"/>
<dbReference type="Gene3D" id="3.40.1280.10">
    <property type="match status" value="1"/>
</dbReference>
<accession>A0A7L9RSR8</accession>
<evidence type="ECO:0000259" key="18">
    <source>
        <dbReference type="Pfam" id="PF01746"/>
    </source>
</evidence>
<dbReference type="InterPro" id="IPR023148">
    <property type="entry name" value="tRNA_m1G_MeTrfase_C_sf"/>
</dbReference>
<dbReference type="EC" id="2.1.1.228" evidence="5 15"/>
<comment type="catalytic activity">
    <reaction evidence="14 15 17">
        <text>guanosine(37) in tRNA + S-adenosyl-L-methionine = N(1)-methylguanosine(37) in tRNA + S-adenosyl-L-homocysteine + H(+)</text>
        <dbReference type="Rhea" id="RHEA:36899"/>
        <dbReference type="Rhea" id="RHEA-COMP:10145"/>
        <dbReference type="Rhea" id="RHEA-COMP:10147"/>
        <dbReference type="ChEBI" id="CHEBI:15378"/>
        <dbReference type="ChEBI" id="CHEBI:57856"/>
        <dbReference type="ChEBI" id="CHEBI:59789"/>
        <dbReference type="ChEBI" id="CHEBI:73542"/>
        <dbReference type="ChEBI" id="CHEBI:74269"/>
        <dbReference type="EC" id="2.1.1.228"/>
    </reaction>
</comment>
<reference evidence="19 20" key="1">
    <citation type="submission" date="2020-06" db="EMBL/GenBank/DDBJ databases">
        <title>The endosymbiont of the kinetoplastid Bodo saltans is a Paracaedibacter-like alpha-proteobacterium possessing a putative toxin-antitoxin system.</title>
        <authorList>
            <person name="Midha S."/>
            <person name="Rigden D.J."/>
            <person name="Siozios S."/>
            <person name="Hurst G.D.D."/>
            <person name="Jackson A.P."/>
        </authorList>
    </citation>
    <scope>NUCLEOTIDE SEQUENCE [LARGE SCALE GENOMIC DNA]</scope>
    <source>
        <strain evidence="19">Lake Konstanz</strain>
    </source>
</reference>
<evidence type="ECO:0000256" key="2">
    <source>
        <dbReference type="ARBA" id="ARBA00004496"/>
    </source>
</evidence>
<evidence type="ECO:0000256" key="8">
    <source>
        <dbReference type="ARBA" id="ARBA00022603"/>
    </source>
</evidence>
<evidence type="ECO:0000256" key="10">
    <source>
        <dbReference type="ARBA" id="ARBA00022691"/>
    </source>
</evidence>
<dbReference type="Proteomes" id="UP000594001">
    <property type="component" value="Chromosome"/>
</dbReference>
<evidence type="ECO:0000256" key="9">
    <source>
        <dbReference type="ARBA" id="ARBA00022679"/>
    </source>
</evidence>
<evidence type="ECO:0000256" key="4">
    <source>
        <dbReference type="ARBA" id="ARBA00011738"/>
    </source>
</evidence>
<dbReference type="PANTHER" id="PTHR46417">
    <property type="entry name" value="TRNA (GUANINE-N(1)-)-METHYLTRANSFERASE"/>
    <property type="match status" value="1"/>
</dbReference>
<dbReference type="PIRSF" id="PIRSF000386">
    <property type="entry name" value="tRNA_mtase"/>
    <property type="match status" value="1"/>
</dbReference>
<dbReference type="KEGG" id="pbal:CPBP_00388"/>
<feature type="domain" description="tRNA methyltransferase TRMD/TRM10-type" evidence="18">
    <location>
        <begin position="5"/>
        <end position="228"/>
    </location>
</feature>
<dbReference type="EMBL" id="CP054719">
    <property type="protein sequence ID" value="QOL19624.1"/>
    <property type="molecule type" value="Genomic_DNA"/>
</dbReference>
<dbReference type="GO" id="GO:0002939">
    <property type="term" value="P:tRNA N1-guanine methylation"/>
    <property type="evidence" value="ECO:0007669"/>
    <property type="project" value="TreeGrafter"/>
</dbReference>